<feature type="transmembrane region" description="Helical" evidence="8">
    <location>
        <begin position="197"/>
        <end position="220"/>
    </location>
</feature>
<evidence type="ECO:0000313" key="10">
    <source>
        <dbReference type="EMBL" id="AXO89980.1"/>
    </source>
</evidence>
<gene>
    <name evidence="10" type="ORF">DZC75_18970</name>
</gene>
<keyword evidence="5 8" id="KW-1133">Transmembrane helix</keyword>
<dbReference type="SUPFAM" id="SSF103473">
    <property type="entry name" value="MFS general substrate transporter"/>
    <property type="match status" value="1"/>
</dbReference>
<dbReference type="AlphaFoldDB" id="A0AAI8KDN8"/>
<feature type="transmembrane region" description="Helical" evidence="8">
    <location>
        <begin position="109"/>
        <end position="130"/>
    </location>
</feature>
<evidence type="ECO:0000313" key="11">
    <source>
        <dbReference type="Proteomes" id="UP000258127"/>
    </source>
</evidence>
<feature type="domain" description="Major facilitator superfamily (MFS) profile" evidence="9">
    <location>
        <begin position="60"/>
        <end position="451"/>
    </location>
</feature>
<reference evidence="10 11" key="1">
    <citation type="submission" date="2018-08" db="EMBL/GenBank/DDBJ databases">
        <authorList>
            <person name="Lee Y."/>
            <person name="Kakembo D."/>
        </authorList>
    </citation>
    <scope>NUCLEOTIDE SEQUENCE [LARGE SCALE GENOMIC DNA]</scope>
    <source>
        <strain evidence="10 11">JBCS1880</strain>
    </source>
</reference>
<dbReference type="InterPro" id="IPR036259">
    <property type="entry name" value="MFS_trans_sf"/>
</dbReference>
<evidence type="ECO:0000256" key="4">
    <source>
        <dbReference type="ARBA" id="ARBA00022692"/>
    </source>
</evidence>
<evidence type="ECO:0000259" key="9">
    <source>
        <dbReference type="PROSITE" id="PS50850"/>
    </source>
</evidence>
<proteinExistence type="predicted"/>
<dbReference type="InterPro" id="IPR050171">
    <property type="entry name" value="MFS_Transporters"/>
</dbReference>
<dbReference type="InterPro" id="IPR011701">
    <property type="entry name" value="MFS"/>
</dbReference>
<evidence type="ECO:0000256" key="3">
    <source>
        <dbReference type="ARBA" id="ARBA00022475"/>
    </source>
</evidence>
<keyword evidence="3" id="KW-1003">Cell membrane</keyword>
<dbReference type="InterPro" id="IPR020846">
    <property type="entry name" value="MFS_dom"/>
</dbReference>
<dbReference type="Proteomes" id="UP000258127">
    <property type="component" value="Chromosome"/>
</dbReference>
<evidence type="ECO:0000256" key="7">
    <source>
        <dbReference type="SAM" id="MobiDB-lite"/>
    </source>
</evidence>
<feature type="transmembrane region" description="Helical" evidence="8">
    <location>
        <begin position="75"/>
        <end position="97"/>
    </location>
</feature>
<dbReference type="Pfam" id="PF07690">
    <property type="entry name" value="MFS_1"/>
    <property type="match status" value="1"/>
</dbReference>
<feature type="transmembrane region" description="Helical" evidence="8">
    <location>
        <begin position="428"/>
        <end position="446"/>
    </location>
</feature>
<name>A0AAI8KDN8_9PSED</name>
<feature type="transmembrane region" description="Helical" evidence="8">
    <location>
        <begin position="274"/>
        <end position="295"/>
    </location>
</feature>
<keyword evidence="6 8" id="KW-0472">Membrane</keyword>
<feature type="transmembrane region" description="Helical" evidence="8">
    <location>
        <begin position="150"/>
        <end position="176"/>
    </location>
</feature>
<feature type="region of interest" description="Disordered" evidence="7">
    <location>
        <begin position="1"/>
        <end position="23"/>
    </location>
</feature>
<evidence type="ECO:0000256" key="1">
    <source>
        <dbReference type="ARBA" id="ARBA00004651"/>
    </source>
</evidence>
<feature type="transmembrane region" description="Helical" evidence="8">
    <location>
        <begin position="342"/>
        <end position="360"/>
    </location>
</feature>
<feature type="compositionally biased region" description="Polar residues" evidence="7">
    <location>
        <begin position="1"/>
        <end position="13"/>
    </location>
</feature>
<evidence type="ECO:0000256" key="8">
    <source>
        <dbReference type="SAM" id="Phobius"/>
    </source>
</evidence>
<comment type="subcellular location">
    <subcellularLocation>
        <location evidence="1">Cell membrane</location>
        <topology evidence="1">Multi-pass membrane protein</topology>
    </subcellularLocation>
</comment>
<evidence type="ECO:0000256" key="2">
    <source>
        <dbReference type="ARBA" id="ARBA00022448"/>
    </source>
</evidence>
<protein>
    <submittedName>
        <fullName evidence="10">MFS transporter</fullName>
    </submittedName>
</protein>
<dbReference type="PROSITE" id="PS50850">
    <property type="entry name" value="MFS"/>
    <property type="match status" value="1"/>
</dbReference>
<dbReference type="GO" id="GO:0005886">
    <property type="term" value="C:plasma membrane"/>
    <property type="evidence" value="ECO:0007669"/>
    <property type="project" value="UniProtKB-SubCell"/>
</dbReference>
<feature type="transmembrane region" description="Helical" evidence="8">
    <location>
        <begin position="366"/>
        <end position="387"/>
    </location>
</feature>
<evidence type="ECO:0000256" key="5">
    <source>
        <dbReference type="ARBA" id="ARBA00022989"/>
    </source>
</evidence>
<dbReference type="PANTHER" id="PTHR23517:SF3">
    <property type="entry name" value="INTEGRAL MEMBRANE TRANSPORT PROTEIN"/>
    <property type="match status" value="1"/>
</dbReference>
<feature type="transmembrane region" description="Helical" evidence="8">
    <location>
        <begin position="399"/>
        <end position="422"/>
    </location>
</feature>
<keyword evidence="2" id="KW-0813">Transport</keyword>
<dbReference type="GO" id="GO:0022857">
    <property type="term" value="F:transmembrane transporter activity"/>
    <property type="evidence" value="ECO:0007669"/>
    <property type="project" value="InterPro"/>
</dbReference>
<feature type="transmembrane region" description="Helical" evidence="8">
    <location>
        <begin position="307"/>
        <end position="330"/>
    </location>
</feature>
<keyword evidence="4 8" id="KW-0812">Transmembrane</keyword>
<accession>A0AAI8KDN8</accession>
<dbReference type="EMBL" id="CP031641">
    <property type="protein sequence ID" value="AXO89980.1"/>
    <property type="molecule type" value="Genomic_DNA"/>
</dbReference>
<keyword evidence="11" id="KW-1185">Reference proteome</keyword>
<dbReference type="Gene3D" id="1.20.1250.20">
    <property type="entry name" value="MFS general substrate transporter like domains"/>
    <property type="match status" value="1"/>
</dbReference>
<sequence length="465" mass="50762">MPSSWELMNSSTEPCRARTPRCREPPSTKLRLQPCKRFIVNSRCKVKYRFGTQRVSSMALSKPLALASLFHGRGLIVPLSALPTLARAAFMAYFLVYLKVNFGLAVDQIGLFIAGFVLFSSLVSLVAGALTDRLGPKWVIVLSPLLQSAAYVGLQLCDSLIVAFMLCLILNLAYLASETAVRLCIARWFGAHQTAGVLSVKYSLTNIAYAVGPLMGLWLHSLGGNPLLLCAVMASLLMAAIFLPWQPSDSGSDDSTPQETMRSTLRSMVADRTLLTYTLATILLAGVFGQFHLYIGQYLLTRYSVQQMYEIINVVFITNALTSACLQYVLGRHVSVEHFARWIGLCLVAFAIGLVGFGTSSTVVGWILFTLIFTVGEIIVQPVEFLFITEIAPAHRAGAYYSSQNLTYLGAASTPLVAGLILSQASPIWLLIYLLTLLATGGGILLRHSRKIRPTVLVDEHGDGR</sequence>
<feature type="transmembrane region" description="Helical" evidence="8">
    <location>
        <begin position="226"/>
        <end position="245"/>
    </location>
</feature>
<organism evidence="10 11">
    <name type="scientific">Pseudomonas parafulva</name>
    <dbReference type="NCBI Taxonomy" id="157782"/>
    <lineage>
        <taxon>Bacteria</taxon>
        <taxon>Pseudomonadati</taxon>
        <taxon>Pseudomonadota</taxon>
        <taxon>Gammaproteobacteria</taxon>
        <taxon>Pseudomonadales</taxon>
        <taxon>Pseudomonadaceae</taxon>
        <taxon>Pseudomonas</taxon>
    </lineage>
</organism>
<evidence type="ECO:0000256" key="6">
    <source>
        <dbReference type="ARBA" id="ARBA00023136"/>
    </source>
</evidence>
<dbReference type="PANTHER" id="PTHR23517">
    <property type="entry name" value="RESISTANCE PROTEIN MDTM, PUTATIVE-RELATED-RELATED"/>
    <property type="match status" value="1"/>
</dbReference>